<protein>
    <submittedName>
        <fullName evidence="1">Uncharacterized protein</fullName>
    </submittedName>
</protein>
<accession>A0ACB8JD42</accession>
<evidence type="ECO:0000313" key="1">
    <source>
        <dbReference type="EMBL" id="KAH9715202.1"/>
    </source>
</evidence>
<dbReference type="Proteomes" id="UP000829398">
    <property type="component" value="Chromosome 7"/>
</dbReference>
<dbReference type="EMBL" id="CM039176">
    <property type="protein sequence ID" value="KAH9715202.1"/>
    <property type="molecule type" value="Genomic_DNA"/>
</dbReference>
<gene>
    <name evidence="1" type="ORF">KPL71_020965</name>
</gene>
<keyword evidence="2" id="KW-1185">Reference proteome</keyword>
<organism evidence="1 2">
    <name type="scientific">Citrus sinensis</name>
    <name type="common">Sweet orange</name>
    <name type="synonym">Citrus aurantium var. sinensis</name>
    <dbReference type="NCBI Taxonomy" id="2711"/>
    <lineage>
        <taxon>Eukaryota</taxon>
        <taxon>Viridiplantae</taxon>
        <taxon>Streptophyta</taxon>
        <taxon>Embryophyta</taxon>
        <taxon>Tracheophyta</taxon>
        <taxon>Spermatophyta</taxon>
        <taxon>Magnoliopsida</taxon>
        <taxon>eudicotyledons</taxon>
        <taxon>Gunneridae</taxon>
        <taxon>Pentapetalae</taxon>
        <taxon>rosids</taxon>
        <taxon>malvids</taxon>
        <taxon>Sapindales</taxon>
        <taxon>Rutaceae</taxon>
        <taxon>Aurantioideae</taxon>
        <taxon>Citrus</taxon>
    </lineage>
</organism>
<name>A0ACB8JD42_CITSI</name>
<comment type="caution">
    <text evidence="1">The sequence shown here is derived from an EMBL/GenBank/DDBJ whole genome shotgun (WGS) entry which is preliminary data.</text>
</comment>
<proteinExistence type="predicted"/>
<evidence type="ECO:0000313" key="2">
    <source>
        <dbReference type="Proteomes" id="UP000829398"/>
    </source>
</evidence>
<sequence>MLHVLRTFSCGYLAEIPENRVLFGGSGFLVGELLSLKRLDVLSITLKGFSSVQKLMSSQQFQSCTKCLELIDCDDSKLFALAERDYLLLLMLHVLGIFSCGYLVEIPENSVLFGGSGFLVGLNVLSIILKGFSAIQKLTSFQKFQSCAQPLELIDCSDSKLFAFAELKHLAKTSLQLVKIKACHKLREVTWLVFAPYLEVIQIDKCMGMEVIISARKLGEVPEMMADLNPFAKLQYLGPRVLPKLKSIYWNQLPSLHKLPLGFNNAKESKTIIRGEEHWSNELQWEDKVTLNVLLPCFGSI</sequence>
<reference evidence="2" key="1">
    <citation type="journal article" date="2023" name="Hortic. Res.">
        <title>A chromosome-level phased genome enabling allele-level studies in sweet orange: a case study on citrus Huanglongbing tolerance.</title>
        <authorList>
            <person name="Wu B."/>
            <person name="Yu Q."/>
            <person name="Deng Z."/>
            <person name="Duan Y."/>
            <person name="Luo F."/>
            <person name="Gmitter F. Jr."/>
        </authorList>
    </citation>
    <scope>NUCLEOTIDE SEQUENCE [LARGE SCALE GENOMIC DNA]</scope>
    <source>
        <strain evidence="2">cv. Valencia</strain>
    </source>
</reference>